<dbReference type="PANTHER" id="PTHR47165">
    <property type="entry name" value="OS03G0429900 PROTEIN"/>
    <property type="match status" value="1"/>
</dbReference>
<dbReference type="CDD" id="cd04480">
    <property type="entry name" value="RPA1_DBD_A_like"/>
    <property type="match status" value="1"/>
</dbReference>
<dbReference type="PANTHER" id="PTHR47165:SF4">
    <property type="entry name" value="OS03G0429900 PROTEIN"/>
    <property type="match status" value="1"/>
</dbReference>
<evidence type="ECO:0000313" key="2">
    <source>
        <dbReference type="EMBL" id="PNX82743.1"/>
    </source>
</evidence>
<dbReference type="Gene3D" id="2.40.50.140">
    <property type="entry name" value="Nucleic acid-binding proteins"/>
    <property type="match status" value="3"/>
</dbReference>
<dbReference type="Proteomes" id="UP000236291">
    <property type="component" value="Unassembled WGS sequence"/>
</dbReference>
<dbReference type="InterPro" id="IPR012340">
    <property type="entry name" value="NA-bd_OB-fold"/>
</dbReference>
<accession>A0A2K3LW49</accession>
<dbReference type="InterPro" id="IPR003871">
    <property type="entry name" value="RFA1B/D_OB_1st"/>
</dbReference>
<reference evidence="2 3" key="1">
    <citation type="journal article" date="2014" name="Am. J. Bot.">
        <title>Genome assembly and annotation for red clover (Trifolium pratense; Fabaceae).</title>
        <authorList>
            <person name="Istvanek J."/>
            <person name="Jaros M."/>
            <person name="Krenek A."/>
            <person name="Repkova J."/>
        </authorList>
    </citation>
    <scope>NUCLEOTIDE SEQUENCE [LARGE SCALE GENOMIC DNA]</scope>
    <source>
        <strain evidence="3">cv. Tatra</strain>
        <tissue evidence="2">Young leaves</tissue>
    </source>
</reference>
<protein>
    <submittedName>
        <fullName evidence="2">Replication factor A protein</fullName>
    </submittedName>
</protein>
<feature type="domain" description="Replication protein A 70 kDa DNA-binding subunit B/D first OB fold" evidence="1">
    <location>
        <begin position="7"/>
        <end position="79"/>
    </location>
</feature>
<proteinExistence type="predicted"/>
<organism evidence="2 3">
    <name type="scientific">Trifolium pratense</name>
    <name type="common">Red clover</name>
    <dbReference type="NCBI Taxonomy" id="57577"/>
    <lineage>
        <taxon>Eukaryota</taxon>
        <taxon>Viridiplantae</taxon>
        <taxon>Streptophyta</taxon>
        <taxon>Embryophyta</taxon>
        <taxon>Tracheophyta</taxon>
        <taxon>Spermatophyta</taxon>
        <taxon>Magnoliopsida</taxon>
        <taxon>eudicotyledons</taxon>
        <taxon>Gunneridae</taxon>
        <taxon>Pentapetalae</taxon>
        <taxon>rosids</taxon>
        <taxon>fabids</taxon>
        <taxon>Fabales</taxon>
        <taxon>Fabaceae</taxon>
        <taxon>Papilionoideae</taxon>
        <taxon>50 kb inversion clade</taxon>
        <taxon>NPAAA clade</taxon>
        <taxon>Hologalegina</taxon>
        <taxon>IRL clade</taxon>
        <taxon>Trifolieae</taxon>
        <taxon>Trifolium</taxon>
    </lineage>
</organism>
<comment type="caution">
    <text evidence="2">The sequence shown here is derived from an EMBL/GenBank/DDBJ whole genome shotgun (WGS) entry which is preliminary data.</text>
</comment>
<evidence type="ECO:0000313" key="3">
    <source>
        <dbReference type="Proteomes" id="UP000236291"/>
    </source>
</evidence>
<dbReference type="EMBL" id="ASHM01042642">
    <property type="protein sequence ID" value="PNX82743.1"/>
    <property type="molecule type" value="Genomic_DNA"/>
</dbReference>
<evidence type="ECO:0000259" key="1">
    <source>
        <dbReference type="Pfam" id="PF02721"/>
    </source>
</evidence>
<reference evidence="2 3" key="2">
    <citation type="journal article" date="2017" name="Front. Plant Sci.">
        <title>Gene Classification and Mining of Molecular Markers Useful in Red Clover (Trifolium pratense) Breeding.</title>
        <authorList>
            <person name="Istvanek J."/>
            <person name="Dluhosova J."/>
            <person name="Dluhos P."/>
            <person name="Patkova L."/>
            <person name="Nedelnik J."/>
            <person name="Repkova J."/>
        </authorList>
    </citation>
    <scope>NUCLEOTIDE SEQUENCE [LARGE SCALE GENOMIC DNA]</scope>
    <source>
        <strain evidence="3">cv. Tatra</strain>
        <tissue evidence="2">Young leaves</tissue>
    </source>
</reference>
<dbReference type="AlphaFoldDB" id="A0A2K3LW49"/>
<name>A0A2K3LW49_TRIPR</name>
<dbReference type="Pfam" id="PF02721">
    <property type="entry name" value="DUF223"/>
    <property type="match status" value="1"/>
</dbReference>
<sequence length="248" mass="27659">MKLDGKFEDVAGLLPGKEIGAIKVRVLCLWKVPAFMNPMEFNSLEMVLCDEKGGKIHAFVRKQLINMFDSKLEEGEVFTNIAEICSYTHDYEFLVDVVGVMTGISAEREYIRDGKITKMKMGKLIYGLPIVVVQFAKVKIFRDKASIQNVLHATRILVNADIPELESFNSSIAVHGIESDTILPLITVAELGDLVEDGIFVVCGEVVGVVDGHNWWYPAFKCHKGVVPDSGSYFCSSCDRHVFQVIPR</sequence>
<gene>
    <name evidence="2" type="ORF">L195_g038778</name>
</gene>
<dbReference type="SUPFAM" id="SSF50249">
    <property type="entry name" value="Nucleic acid-binding proteins"/>
    <property type="match status" value="3"/>
</dbReference>